<keyword evidence="1" id="KW-0175">Coiled coil</keyword>
<evidence type="ECO:0000313" key="5">
    <source>
        <dbReference type="Proteomes" id="UP000749559"/>
    </source>
</evidence>
<dbReference type="InterPro" id="IPR037056">
    <property type="entry name" value="RNase_H1_N_sf"/>
</dbReference>
<protein>
    <recommendedName>
        <fullName evidence="3">Ribonuclease H1 N-terminal domain-containing protein</fullName>
    </recommendedName>
</protein>
<evidence type="ECO:0000313" key="4">
    <source>
        <dbReference type="EMBL" id="CAH1798017.1"/>
    </source>
</evidence>
<feature type="compositionally biased region" description="Basic and acidic residues" evidence="2">
    <location>
        <begin position="365"/>
        <end position="385"/>
    </location>
</feature>
<evidence type="ECO:0000259" key="3">
    <source>
        <dbReference type="Pfam" id="PF01693"/>
    </source>
</evidence>
<dbReference type="AlphaFoldDB" id="A0A8S4PW30"/>
<dbReference type="InterPro" id="IPR036514">
    <property type="entry name" value="SGNH_hydro_sf"/>
</dbReference>
<accession>A0A8S4PW30</accession>
<dbReference type="InterPro" id="IPR011320">
    <property type="entry name" value="RNase_H1_N"/>
</dbReference>
<organism evidence="4 5">
    <name type="scientific">Owenia fusiformis</name>
    <name type="common">Polychaete worm</name>
    <dbReference type="NCBI Taxonomy" id="6347"/>
    <lineage>
        <taxon>Eukaryota</taxon>
        <taxon>Metazoa</taxon>
        <taxon>Spiralia</taxon>
        <taxon>Lophotrochozoa</taxon>
        <taxon>Annelida</taxon>
        <taxon>Polychaeta</taxon>
        <taxon>Sedentaria</taxon>
        <taxon>Canalipalpata</taxon>
        <taxon>Sabellida</taxon>
        <taxon>Oweniida</taxon>
        <taxon>Oweniidae</taxon>
        <taxon>Owenia</taxon>
    </lineage>
</organism>
<dbReference type="Pfam" id="PF01693">
    <property type="entry name" value="Cauli_VI"/>
    <property type="match status" value="1"/>
</dbReference>
<dbReference type="Proteomes" id="UP000749559">
    <property type="component" value="Unassembled WGS sequence"/>
</dbReference>
<sequence length="665" mass="77997">MPGGKKKLYAVARGLKLGIFEEWSTVERLTKKVKDCRFKSFIGPDAFGAAIGFLKINGVTFDIKGCELNKEFDPVESEHETSYKARLRGHVGENKQEDTITIEVENTEDEECIEIEVENKAKQGGDDIVNKDDEKNVTTGSKHEVNKVIERENTKEISRESPNEGENCKGNIEEQCINRMNTLEANMVVNNMETSYMKGQMNEIQKSLNEILPTLKSMTIIKKDVLENEKKNKEIETYRSKFEKLSIENETLKGKLKQKEMEYDILESTKENMEKEMDELQVQFRKKDKEVRDLQRNKDEIEDRIRVRIDEIEELLQTKEKTLIEKNVIIKEKEKMIIRLEDRLENMKLEYERNGEQWKTAQTKKQTDEHMYANDTANKKEGDSREESSFIFTHDSIAKYLDIRRWAQDLRLDSHNVKQYATYTLQGTKEKLENVRTTVTTNTTIVNHTGINDIRQHGSPETAADEYIEWARNTAKDCKNLIISLPCPTEDRRLNEDIAIFKDRITQGLKNTEKVHFIMNHEFGDKDGFLNRQYKEFGKTHCHLNKYEGTYLLAGNIKYKVQYVMGIPRVKRDSAQNRRQFMDNDTKNIQPFTHRWEVDRNRGRNTNEDRRGDTINGRWPNDRENRSDKRFDRTEHVYDSRDECQGQGSLDLLIEALNKVVQNRR</sequence>
<gene>
    <name evidence="4" type="ORF">OFUS_LOCUS22214</name>
</gene>
<evidence type="ECO:0000256" key="2">
    <source>
        <dbReference type="SAM" id="MobiDB-lite"/>
    </source>
</evidence>
<dbReference type="Gene3D" id="3.40.50.1110">
    <property type="entry name" value="SGNH hydrolase"/>
    <property type="match status" value="1"/>
</dbReference>
<dbReference type="Gene3D" id="3.40.970.10">
    <property type="entry name" value="Ribonuclease H1, N-terminal domain"/>
    <property type="match status" value="1"/>
</dbReference>
<feature type="domain" description="Ribonuclease H1 N-terminal" evidence="3">
    <location>
        <begin position="7"/>
        <end position="41"/>
    </location>
</feature>
<feature type="region of interest" description="Disordered" evidence="2">
    <location>
        <begin position="601"/>
        <end position="627"/>
    </location>
</feature>
<dbReference type="OrthoDB" id="6184862at2759"/>
<keyword evidence="5" id="KW-1185">Reference proteome</keyword>
<comment type="caution">
    <text evidence="4">The sequence shown here is derived from an EMBL/GenBank/DDBJ whole genome shotgun (WGS) entry which is preliminary data.</text>
</comment>
<feature type="coiled-coil region" evidence="1">
    <location>
        <begin position="228"/>
        <end position="357"/>
    </location>
</feature>
<evidence type="ECO:0000256" key="1">
    <source>
        <dbReference type="SAM" id="Coils"/>
    </source>
</evidence>
<dbReference type="InterPro" id="IPR009027">
    <property type="entry name" value="Ribosomal_bL9/RNase_H1_N"/>
</dbReference>
<proteinExistence type="predicted"/>
<feature type="region of interest" description="Disordered" evidence="2">
    <location>
        <begin position="357"/>
        <end position="385"/>
    </location>
</feature>
<feature type="compositionally biased region" description="Basic and acidic residues" evidence="2">
    <location>
        <begin position="601"/>
        <end position="613"/>
    </location>
</feature>
<dbReference type="SUPFAM" id="SSF55658">
    <property type="entry name" value="L9 N-domain-like"/>
    <property type="match status" value="1"/>
</dbReference>
<dbReference type="EMBL" id="CAIIXF020000010">
    <property type="protein sequence ID" value="CAH1798017.1"/>
    <property type="molecule type" value="Genomic_DNA"/>
</dbReference>
<reference evidence="4" key="1">
    <citation type="submission" date="2022-03" db="EMBL/GenBank/DDBJ databases">
        <authorList>
            <person name="Martin C."/>
        </authorList>
    </citation>
    <scope>NUCLEOTIDE SEQUENCE</scope>
</reference>
<name>A0A8S4PW30_OWEFU</name>